<keyword evidence="3" id="KW-1185">Reference proteome</keyword>
<dbReference type="Proteomes" id="UP000053424">
    <property type="component" value="Unassembled WGS sequence"/>
</dbReference>
<dbReference type="PIRSF" id="PIRSF002703">
    <property type="entry name" value="Thaumatin"/>
    <property type="match status" value="1"/>
</dbReference>
<feature type="disulfide bond" evidence="1">
    <location>
        <begin position="179"/>
        <end position="193"/>
    </location>
</feature>
<keyword evidence="1" id="KW-1015">Disulfide bond</keyword>
<proteinExistence type="predicted"/>
<name>A0A0C2YCR2_HEBCY</name>
<dbReference type="Gene3D" id="2.60.110.10">
    <property type="entry name" value="Thaumatin"/>
    <property type="match status" value="1"/>
</dbReference>
<evidence type="ECO:0000313" key="3">
    <source>
        <dbReference type="Proteomes" id="UP000053424"/>
    </source>
</evidence>
<dbReference type="InterPro" id="IPR001938">
    <property type="entry name" value="Thaumatin"/>
</dbReference>
<feature type="disulfide bond" evidence="1">
    <location>
        <begin position="75"/>
        <end position="88"/>
    </location>
</feature>
<reference evidence="3" key="2">
    <citation type="submission" date="2015-01" db="EMBL/GenBank/DDBJ databases">
        <title>Evolutionary Origins and Diversification of the Mycorrhizal Mutualists.</title>
        <authorList>
            <consortium name="DOE Joint Genome Institute"/>
            <consortium name="Mycorrhizal Genomics Consortium"/>
            <person name="Kohler A."/>
            <person name="Kuo A."/>
            <person name="Nagy L.G."/>
            <person name="Floudas D."/>
            <person name="Copeland A."/>
            <person name="Barry K.W."/>
            <person name="Cichocki N."/>
            <person name="Veneault-Fourrey C."/>
            <person name="LaButti K."/>
            <person name="Lindquist E.A."/>
            <person name="Lipzen A."/>
            <person name="Lundell T."/>
            <person name="Morin E."/>
            <person name="Murat C."/>
            <person name="Riley R."/>
            <person name="Ohm R."/>
            <person name="Sun H."/>
            <person name="Tunlid A."/>
            <person name="Henrissat B."/>
            <person name="Grigoriev I.V."/>
            <person name="Hibbett D.S."/>
            <person name="Martin F."/>
        </authorList>
    </citation>
    <scope>NUCLEOTIDE SEQUENCE [LARGE SCALE GENOMIC DNA]</scope>
    <source>
        <strain evidence="3">h7</strain>
    </source>
</reference>
<feature type="disulfide bond" evidence="1">
    <location>
        <begin position="24"/>
        <end position="248"/>
    </location>
</feature>
<dbReference type="PROSITE" id="PS51367">
    <property type="entry name" value="THAUMATIN_2"/>
    <property type="match status" value="1"/>
</dbReference>
<feature type="disulfide bond" evidence="1">
    <location>
        <begin position="150"/>
        <end position="219"/>
    </location>
</feature>
<dbReference type="SUPFAM" id="SSF49870">
    <property type="entry name" value="Osmotin, thaumatin-like protein"/>
    <property type="match status" value="1"/>
</dbReference>
<dbReference type="EMBL" id="KN831788">
    <property type="protein sequence ID" value="KIM38807.1"/>
    <property type="molecule type" value="Genomic_DNA"/>
</dbReference>
<dbReference type="PRINTS" id="PR00347">
    <property type="entry name" value="THAUMATIN"/>
</dbReference>
<dbReference type="HOGENOM" id="CLU_043181_4_0_1"/>
<dbReference type="InterPro" id="IPR037176">
    <property type="entry name" value="Osmotin/thaumatin-like_sf"/>
</dbReference>
<dbReference type="Pfam" id="PF00314">
    <property type="entry name" value="Thaumatin"/>
    <property type="match status" value="1"/>
</dbReference>
<evidence type="ECO:0000256" key="1">
    <source>
        <dbReference type="PIRSR" id="PIRSR002703-1"/>
    </source>
</evidence>
<accession>A0A0C2YCR2</accession>
<dbReference type="OrthoDB" id="430315at2759"/>
<reference evidence="2 3" key="1">
    <citation type="submission" date="2014-04" db="EMBL/GenBank/DDBJ databases">
        <authorList>
            <consortium name="DOE Joint Genome Institute"/>
            <person name="Kuo A."/>
            <person name="Gay G."/>
            <person name="Dore J."/>
            <person name="Kohler A."/>
            <person name="Nagy L.G."/>
            <person name="Floudas D."/>
            <person name="Copeland A."/>
            <person name="Barry K.W."/>
            <person name="Cichocki N."/>
            <person name="Veneault-Fourrey C."/>
            <person name="LaButti K."/>
            <person name="Lindquist E.A."/>
            <person name="Lipzen A."/>
            <person name="Lundell T."/>
            <person name="Morin E."/>
            <person name="Murat C."/>
            <person name="Sun H."/>
            <person name="Tunlid A."/>
            <person name="Henrissat B."/>
            <person name="Grigoriev I.V."/>
            <person name="Hibbett D.S."/>
            <person name="Martin F."/>
            <person name="Nordberg H.P."/>
            <person name="Cantor M.N."/>
            <person name="Hua S.X."/>
        </authorList>
    </citation>
    <scope>NUCLEOTIDE SEQUENCE [LARGE SCALE GENOMIC DNA]</scope>
    <source>
        <strain evidence="3">h7</strain>
    </source>
</reference>
<evidence type="ECO:0008006" key="4">
    <source>
        <dbReference type="Google" id="ProtNLM"/>
    </source>
</evidence>
<dbReference type="STRING" id="686832.A0A0C2YCR2"/>
<feature type="disulfide bond" evidence="1">
    <location>
        <begin position="194"/>
        <end position="204"/>
    </location>
</feature>
<gene>
    <name evidence="2" type="ORF">M413DRAFT_19912</name>
</gene>
<feature type="disulfide bond" evidence="1">
    <location>
        <begin position="145"/>
        <end position="235"/>
    </location>
</feature>
<sequence>MVAILTLATGAAEAARTFTVVNSCSFTIWYIFTDLHVATNVPDFPTGWEAGPGTTFEFQVPDNWKAGRIWGRRDCDFAGNMYGGPSTCLSGGCNGGYQCDPHTGIGVPPVTLAQWNLDEGGSDWYYISLIDGFNLPMSNTNNVGCPVAECAVDLVRDCPKALEGPYTTNGWPIGCKSACLANLNGNQANSPDCCTGQYSTPKTCPASGVTFRQYFKSSCPSALTYAYDDAALLTCPSYNSAGYTVTFCP</sequence>
<protein>
    <recommendedName>
        <fullName evidence="4">Osmotin, thaumatin-like protein</fullName>
    </recommendedName>
</protein>
<dbReference type="SMART" id="SM00205">
    <property type="entry name" value="THN"/>
    <property type="match status" value="1"/>
</dbReference>
<feature type="disulfide bond" evidence="1">
    <location>
        <begin position="93"/>
        <end position="99"/>
    </location>
</feature>
<dbReference type="AlphaFoldDB" id="A0A0C2YCR2"/>
<evidence type="ECO:0000313" key="2">
    <source>
        <dbReference type="EMBL" id="KIM38807.1"/>
    </source>
</evidence>
<organism evidence="2 3">
    <name type="scientific">Hebeloma cylindrosporum</name>
    <dbReference type="NCBI Taxonomy" id="76867"/>
    <lineage>
        <taxon>Eukaryota</taxon>
        <taxon>Fungi</taxon>
        <taxon>Dikarya</taxon>
        <taxon>Basidiomycota</taxon>
        <taxon>Agaricomycotina</taxon>
        <taxon>Agaricomycetes</taxon>
        <taxon>Agaricomycetidae</taxon>
        <taxon>Agaricales</taxon>
        <taxon>Agaricineae</taxon>
        <taxon>Hymenogastraceae</taxon>
        <taxon>Hebeloma</taxon>
    </lineage>
</organism>
<dbReference type="PANTHER" id="PTHR31048">
    <property type="entry name" value="OS03G0233200 PROTEIN"/>
    <property type="match status" value="1"/>
</dbReference>
<feature type="disulfide bond" evidence="1">
    <location>
        <begin position="158"/>
        <end position="175"/>
    </location>
</feature>